<dbReference type="InterPro" id="IPR024194">
    <property type="entry name" value="Ac/AlaTfrase_AlgI/DltB"/>
</dbReference>
<gene>
    <name evidence="15" type="primary">patA</name>
    <name evidence="15" type="ORF">AWB82_03236</name>
</gene>
<feature type="transmembrane region" description="Helical" evidence="14">
    <location>
        <begin position="497"/>
        <end position="517"/>
    </location>
</feature>
<keyword evidence="8" id="KW-0016">Alginate biosynthesis</keyword>
<evidence type="ECO:0000256" key="4">
    <source>
        <dbReference type="ARBA" id="ARBA00016084"/>
    </source>
</evidence>
<dbReference type="PIRSF" id="PIRSF500217">
    <property type="entry name" value="AlgI"/>
    <property type="match status" value="1"/>
</dbReference>
<evidence type="ECO:0000256" key="11">
    <source>
        <dbReference type="ARBA" id="ARBA00023315"/>
    </source>
</evidence>
<comment type="similarity">
    <text evidence="3 13">Belongs to the membrane-bound acyltransferase family.</text>
</comment>
<feature type="transmembrane region" description="Helical" evidence="14">
    <location>
        <begin position="30"/>
        <end position="46"/>
    </location>
</feature>
<dbReference type="GO" id="GO:0005886">
    <property type="term" value="C:plasma membrane"/>
    <property type="evidence" value="ECO:0007669"/>
    <property type="project" value="UniProtKB-SubCell"/>
</dbReference>
<feature type="transmembrane region" description="Helical" evidence="14">
    <location>
        <begin position="151"/>
        <end position="171"/>
    </location>
</feature>
<evidence type="ECO:0000256" key="3">
    <source>
        <dbReference type="ARBA" id="ARBA00010323"/>
    </source>
</evidence>
<keyword evidence="11 13" id="KW-0012">Acyltransferase</keyword>
<dbReference type="RefSeq" id="WP_086968809.1">
    <property type="nucleotide sequence ID" value="NZ_FCOJ02000020.1"/>
</dbReference>
<keyword evidence="10 13" id="KW-0472">Membrane</keyword>
<feature type="transmembrane region" description="Helical" evidence="14">
    <location>
        <begin position="6"/>
        <end position="23"/>
    </location>
</feature>
<evidence type="ECO:0000256" key="9">
    <source>
        <dbReference type="ARBA" id="ARBA00022989"/>
    </source>
</evidence>
<evidence type="ECO:0000256" key="7">
    <source>
        <dbReference type="ARBA" id="ARBA00022692"/>
    </source>
</evidence>
<evidence type="ECO:0000256" key="2">
    <source>
        <dbReference type="ARBA" id="ARBA00005182"/>
    </source>
</evidence>
<accession>A0A158AXQ9</accession>
<evidence type="ECO:0000256" key="1">
    <source>
        <dbReference type="ARBA" id="ARBA00004651"/>
    </source>
</evidence>
<evidence type="ECO:0000256" key="10">
    <source>
        <dbReference type="ARBA" id="ARBA00023136"/>
    </source>
</evidence>
<proteinExistence type="inferred from homology"/>
<dbReference type="AlphaFoldDB" id="A0A158AXQ9"/>
<keyword evidence="9 14" id="KW-1133">Transmembrane helix</keyword>
<evidence type="ECO:0000313" key="16">
    <source>
        <dbReference type="Proteomes" id="UP000054596"/>
    </source>
</evidence>
<dbReference type="GO" id="GO:0042121">
    <property type="term" value="P:alginic acid biosynthetic process"/>
    <property type="evidence" value="ECO:0007669"/>
    <property type="project" value="UniProtKB-KW"/>
</dbReference>
<feature type="transmembrane region" description="Helical" evidence="14">
    <location>
        <begin position="191"/>
        <end position="208"/>
    </location>
</feature>
<comment type="subcellular location">
    <subcellularLocation>
        <location evidence="1">Cell membrane</location>
        <topology evidence="1">Multi-pass membrane protein</topology>
    </subcellularLocation>
</comment>
<comment type="caution">
    <text evidence="15">The sequence shown here is derived from an EMBL/GenBank/DDBJ whole genome shotgun (WGS) entry which is preliminary data.</text>
</comment>
<evidence type="ECO:0000256" key="12">
    <source>
        <dbReference type="ARBA" id="ARBA00031030"/>
    </source>
</evidence>
<dbReference type="InterPro" id="IPR004299">
    <property type="entry name" value="MBOAT_fam"/>
</dbReference>
<evidence type="ECO:0000313" key="15">
    <source>
        <dbReference type="EMBL" id="SAK62781.1"/>
    </source>
</evidence>
<feature type="transmembrane region" description="Helical" evidence="14">
    <location>
        <begin position="435"/>
        <end position="460"/>
    </location>
</feature>
<organism evidence="15 16">
    <name type="scientific">Caballeronia glebae</name>
    <dbReference type="NCBI Taxonomy" id="1777143"/>
    <lineage>
        <taxon>Bacteria</taxon>
        <taxon>Pseudomonadati</taxon>
        <taxon>Pseudomonadota</taxon>
        <taxon>Betaproteobacteria</taxon>
        <taxon>Burkholderiales</taxon>
        <taxon>Burkholderiaceae</taxon>
        <taxon>Caballeronia</taxon>
    </lineage>
</organism>
<evidence type="ECO:0000256" key="14">
    <source>
        <dbReference type="SAM" id="Phobius"/>
    </source>
</evidence>
<keyword evidence="6 13" id="KW-0808">Transferase</keyword>
<evidence type="ECO:0000256" key="5">
    <source>
        <dbReference type="ARBA" id="ARBA00022475"/>
    </source>
</evidence>
<dbReference type="PANTHER" id="PTHR13285">
    <property type="entry name" value="ACYLTRANSFERASE"/>
    <property type="match status" value="1"/>
</dbReference>
<dbReference type="PANTHER" id="PTHR13285:SF23">
    <property type="entry name" value="TEICHOIC ACID D-ALANYLTRANSFERASE"/>
    <property type="match status" value="1"/>
</dbReference>
<comment type="pathway">
    <text evidence="2">Glycan biosynthesis; alginate biosynthesis.</text>
</comment>
<dbReference type="InterPro" id="IPR051085">
    <property type="entry name" value="MB_O-acyltransferase"/>
</dbReference>
<evidence type="ECO:0000256" key="8">
    <source>
        <dbReference type="ARBA" id="ARBA00022841"/>
    </source>
</evidence>
<protein>
    <recommendedName>
        <fullName evidence="4">Probable alginate O-acetylase AlgI</fullName>
    </recommendedName>
    <alternativeName>
        <fullName evidence="12">Alginate biosynthesis protein AlgI</fullName>
    </alternativeName>
</protein>
<dbReference type="Pfam" id="PF03062">
    <property type="entry name" value="MBOAT"/>
    <property type="match status" value="1"/>
</dbReference>
<feature type="transmembrane region" description="Helical" evidence="14">
    <location>
        <begin position="368"/>
        <end position="388"/>
    </location>
</feature>
<feature type="transmembrane region" description="Helical" evidence="14">
    <location>
        <begin position="82"/>
        <end position="101"/>
    </location>
</feature>
<dbReference type="OrthoDB" id="139172at2"/>
<dbReference type="GO" id="GO:0016746">
    <property type="term" value="F:acyltransferase activity"/>
    <property type="evidence" value="ECO:0007669"/>
    <property type="project" value="UniProtKB-KW"/>
</dbReference>
<evidence type="ECO:0000256" key="13">
    <source>
        <dbReference type="PIRNR" id="PIRNR016636"/>
    </source>
</evidence>
<feature type="transmembrane region" description="Helical" evidence="14">
    <location>
        <begin position="121"/>
        <end position="139"/>
    </location>
</feature>
<dbReference type="PIRSF" id="PIRSF016636">
    <property type="entry name" value="AlgI_DltB"/>
    <property type="match status" value="1"/>
</dbReference>
<keyword evidence="7 14" id="KW-0812">Transmembrane</keyword>
<feature type="transmembrane region" description="Helical" evidence="14">
    <location>
        <begin position="323"/>
        <end position="348"/>
    </location>
</feature>
<evidence type="ECO:0000256" key="6">
    <source>
        <dbReference type="ARBA" id="ARBA00022679"/>
    </source>
</evidence>
<dbReference type="InterPro" id="IPR028362">
    <property type="entry name" value="AlgI"/>
</dbReference>
<dbReference type="EMBL" id="FCOJ02000020">
    <property type="protein sequence ID" value="SAK62781.1"/>
    <property type="molecule type" value="Genomic_DNA"/>
</dbReference>
<dbReference type="STRING" id="1777143.AWB82_03236"/>
<feature type="transmembrane region" description="Helical" evidence="14">
    <location>
        <begin position="220"/>
        <end position="244"/>
    </location>
</feature>
<reference evidence="15" key="1">
    <citation type="submission" date="2016-01" db="EMBL/GenBank/DDBJ databases">
        <authorList>
            <person name="Peeters C."/>
        </authorList>
    </citation>
    <scope>NUCLEOTIDE SEQUENCE [LARGE SCALE GENOMIC DNA]</scope>
    <source>
        <strain evidence="15">LMG 29325</strain>
    </source>
</reference>
<feature type="transmembrane region" description="Helical" evidence="14">
    <location>
        <begin position="52"/>
        <end position="70"/>
    </location>
</feature>
<keyword evidence="5 13" id="KW-1003">Cell membrane</keyword>
<dbReference type="Proteomes" id="UP000054596">
    <property type="component" value="Unassembled WGS sequence"/>
</dbReference>
<sequence>MLFNSYSFLFAFLPVVFVGAFLFGRYSHRLAALWLGLASLCFYAIWTPRFLVLLLGSIMFNYAAAWWIGMESEKAKSGHAKLVLIGAITFNLGLLGYYKYANFLIDSSNHFLGLNLSALDIILPLGISFFTFTQIAFLVDVYRGVAREYNFINYLLFVTYFPHLIAGPVLHHSQMMPQFGNPKTFRINPENISAGLTVFVLGLAKKVLIADTLAKGAVPLFSAASAGVPLTFFEAWTGALAYTLQLYFDFSGYCDMAVGISLLFNVKLPINFDSPYKAASIIDFWRRWHMTLSAFLRDYLYIPLGGSRNCGTSRRYVNLMITMLLGGLWHGAGWTFIAWGGLHGAYLIVNHGWRAVSPRLGIKASSRFARIAGVALTFFAVVVGWVFFRADNFQTAWNMLAGMAGFHGVSIPASLEKHVSAIAGSALHSRIRFDGFLPSVGVPSIVFITLLFGLVLVWGFPNLQRLLESYRSADRARSMPLAFTGIWNRMLPRRVDATLLAASLSALLFFVVVLAIGSSGPSEFLYFEF</sequence>
<name>A0A158AXQ9_9BURK</name>
<keyword evidence="16" id="KW-1185">Reference proteome</keyword>